<evidence type="ECO:0000313" key="2">
    <source>
        <dbReference type="Proteomes" id="UP000829447"/>
    </source>
</evidence>
<accession>A0ACC5XCU9</accession>
<sequence>MYQIRVFKVVFLRLPEQIERTQPGKVTEIVIRRNPPRTRRRPAHLQEFEIENMEEKLQTCIDFCYRAVCDIPQTYQDAITSTKSRQWKNAMDKEMRSLEENKTFTLTQLLPGKQPVGGRWVYTLKRDIDGSEKYKARFVAKGYSQKLGTDYEETFSSTADMTSVRVVMQKAAQENLILHQMDVETAYLHAPIDCEIYMEQPEGYEQKSETGEKLVCKLEKSLYGLKQSGRNWNAMLHVCLIENDFTQNPADNCVYTKEKHDEKVILTVWVDDLIIAANSESVLKSVKGMLTERFKMKDMGRLKH</sequence>
<evidence type="ECO:0000313" key="1">
    <source>
        <dbReference type="EMBL" id="MCI4389198.1"/>
    </source>
</evidence>
<organism evidence="1 2">
    <name type="scientific">Pangasianodon gigas</name>
    <name type="common">Mekong giant catfish</name>
    <name type="synonym">Pangasius gigas</name>
    <dbReference type="NCBI Taxonomy" id="30993"/>
    <lineage>
        <taxon>Eukaryota</taxon>
        <taxon>Metazoa</taxon>
        <taxon>Chordata</taxon>
        <taxon>Craniata</taxon>
        <taxon>Vertebrata</taxon>
        <taxon>Euteleostomi</taxon>
        <taxon>Actinopterygii</taxon>
        <taxon>Neopterygii</taxon>
        <taxon>Teleostei</taxon>
        <taxon>Ostariophysi</taxon>
        <taxon>Siluriformes</taxon>
        <taxon>Pangasiidae</taxon>
        <taxon>Pangasianodon</taxon>
    </lineage>
</organism>
<dbReference type="Proteomes" id="UP000829447">
    <property type="component" value="Linkage Group LG19"/>
</dbReference>
<proteinExistence type="predicted"/>
<comment type="caution">
    <text evidence="1">The sequence shown here is derived from an EMBL/GenBank/DDBJ whole genome shotgun (WGS) entry which is preliminary data.</text>
</comment>
<name>A0ACC5XCU9_PANGG</name>
<feature type="non-terminal residue" evidence="1">
    <location>
        <position position="304"/>
    </location>
</feature>
<gene>
    <name evidence="1" type="ORF">PGIGA_G00095200</name>
</gene>
<keyword evidence="2" id="KW-1185">Reference proteome</keyword>
<reference evidence="1 2" key="1">
    <citation type="journal article" date="2022" name="bioRxiv">
        <title>An ancient truncated duplication of the anti-Mullerian hormone receptor type 2 gene is a potential conserved master sex determinant in the Pangasiidae catfish family.</title>
        <authorList>
            <person name="Wen M."/>
            <person name="Pan Q."/>
            <person name="Jouanno E."/>
            <person name="Montfort J."/>
            <person name="Zahm M."/>
            <person name="Cabau C."/>
            <person name="Klopp C."/>
            <person name="Iampietro C."/>
            <person name="Roques C."/>
            <person name="Bouchez O."/>
            <person name="Castinel A."/>
            <person name="Donnadieu C."/>
            <person name="Parrinello H."/>
            <person name="Poncet C."/>
            <person name="Belmonte E."/>
            <person name="Gautier V."/>
            <person name="Avarre J.-C."/>
            <person name="Dugue R."/>
            <person name="Gustiano R."/>
            <person name="Ha T.T.T."/>
            <person name="Campet M."/>
            <person name="Sriphairoj K."/>
            <person name="Ribolli J."/>
            <person name="de Almeida F.L."/>
            <person name="Desvignes T."/>
            <person name="Postlethwait J.H."/>
            <person name="Bucao C.F."/>
            <person name="Robinson-Rechavi M."/>
            <person name="Bobe J."/>
            <person name="Herpin A."/>
            <person name="Guiguen Y."/>
        </authorList>
    </citation>
    <scope>NUCLEOTIDE SEQUENCE [LARGE SCALE GENOMIC DNA]</scope>
    <source>
        <strain evidence="1">YG-Dec2019</strain>
    </source>
</reference>
<dbReference type="EMBL" id="CM040472">
    <property type="protein sequence ID" value="MCI4389198.1"/>
    <property type="molecule type" value="Genomic_DNA"/>
</dbReference>
<protein>
    <submittedName>
        <fullName evidence="1">Uncharacterized protein</fullName>
    </submittedName>
</protein>